<evidence type="ECO:0000313" key="1">
    <source>
        <dbReference type="EMBL" id="SHM32264.1"/>
    </source>
</evidence>
<evidence type="ECO:0000313" key="2">
    <source>
        <dbReference type="Proteomes" id="UP000184012"/>
    </source>
</evidence>
<protein>
    <submittedName>
        <fullName evidence="1">Uncharacterized protein</fullName>
    </submittedName>
</protein>
<gene>
    <name evidence="1" type="ORF">SAMN04515649_11512</name>
</gene>
<reference evidence="1 2" key="1">
    <citation type="submission" date="2016-11" db="EMBL/GenBank/DDBJ databases">
        <authorList>
            <person name="Varghese N."/>
            <person name="Submissions S."/>
        </authorList>
    </citation>
    <scope>NUCLEOTIDE SEQUENCE [LARGE SCALE GENOMIC DNA]</scope>
    <source>
        <strain evidence="1 2">FD</strain>
    </source>
</reference>
<dbReference type="Proteomes" id="UP000184012">
    <property type="component" value="Unassembled WGS sequence"/>
</dbReference>
<dbReference type="EMBL" id="FRBP01000015">
    <property type="protein sequence ID" value="SHM32264.1"/>
    <property type="molecule type" value="Genomic_DNA"/>
</dbReference>
<organism evidence="1 2">
    <name type="scientific">Eubacterium callanderi</name>
    <dbReference type="NCBI Taxonomy" id="53442"/>
    <lineage>
        <taxon>Bacteria</taxon>
        <taxon>Bacillati</taxon>
        <taxon>Bacillota</taxon>
        <taxon>Clostridia</taxon>
        <taxon>Eubacteriales</taxon>
        <taxon>Eubacteriaceae</taxon>
        <taxon>Eubacterium</taxon>
    </lineage>
</organism>
<accession>A0AB74F4A6</accession>
<name>A0AB74F4A6_9FIRM</name>
<comment type="caution">
    <text evidence="1">The sequence shown here is derived from an EMBL/GenBank/DDBJ whole genome shotgun (WGS) entry which is preliminary data.</text>
</comment>
<dbReference type="AlphaFoldDB" id="A0AB74F4A6"/>
<sequence length="57" mass="6744">MNPITTAVRELKRGKYCIYPTSYKKDAEFYKKTSKILNIILFILYFPSTHPSSFYSE</sequence>
<proteinExistence type="predicted"/>